<keyword evidence="1" id="KW-0812">Transmembrane</keyword>
<feature type="transmembrane region" description="Helical" evidence="1">
    <location>
        <begin position="21"/>
        <end position="39"/>
    </location>
</feature>
<organism evidence="2 3">
    <name type="scientific">Epilithonimonas zeae</name>
    <dbReference type="NCBI Taxonomy" id="1416779"/>
    <lineage>
        <taxon>Bacteria</taxon>
        <taxon>Pseudomonadati</taxon>
        <taxon>Bacteroidota</taxon>
        <taxon>Flavobacteriia</taxon>
        <taxon>Flavobacteriales</taxon>
        <taxon>Weeksellaceae</taxon>
        <taxon>Chryseobacterium group</taxon>
        <taxon>Epilithonimonas</taxon>
    </lineage>
</organism>
<dbReference type="Proteomes" id="UP000185207">
    <property type="component" value="Unassembled WGS sequence"/>
</dbReference>
<dbReference type="InterPro" id="IPR021257">
    <property type="entry name" value="DUF2809"/>
</dbReference>
<gene>
    <name evidence="2" type="ORF">SAMN05444409_2858</name>
</gene>
<evidence type="ECO:0000313" key="2">
    <source>
        <dbReference type="EMBL" id="SIO33816.1"/>
    </source>
</evidence>
<protein>
    <recommendedName>
        <fullName evidence="4">DUF2809 domain-containing protein</fullName>
    </recommendedName>
</protein>
<sequence>MSRFFVLVKNNSLKINFKFDYKNLLIAIFIFIVEVLIATKLKDWFFVRAYLGDVFVVMLMYYFIKAFFDFNSTKLIIGIFIFSCLIEFAQYFHFGELMGFKDNRVMMIVLGNSFSWIDILCYFAGCVVLYIIEIVSVKLKSN</sequence>
<keyword evidence="1" id="KW-1133">Transmembrane helix</keyword>
<feature type="transmembrane region" description="Helical" evidence="1">
    <location>
        <begin position="45"/>
        <end position="63"/>
    </location>
</feature>
<feature type="transmembrane region" description="Helical" evidence="1">
    <location>
        <begin position="114"/>
        <end position="132"/>
    </location>
</feature>
<keyword evidence="1" id="KW-0472">Membrane</keyword>
<feature type="transmembrane region" description="Helical" evidence="1">
    <location>
        <begin position="75"/>
        <end position="94"/>
    </location>
</feature>
<dbReference type="Pfam" id="PF10990">
    <property type="entry name" value="DUF2809"/>
    <property type="match status" value="1"/>
</dbReference>
<evidence type="ECO:0008006" key="4">
    <source>
        <dbReference type="Google" id="ProtNLM"/>
    </source>
</evidence>
<reference evidence="3" key="1">
    <citation type="submission" date="2016-11" db="EMBL/GenBank/DDBJ databases">
        <authorList>
            <person name="Varghese N."/>
            <person name="Submissions S."/>
        </authorList>
    </citation>
    <scope>NUCLEOTIDE SEQUENCE [LARGE SCALE GENOMIC DNA]</scope>
    <source>
        <strain evidence="3">DSM 27623</strain>
    </source>
</reference>
<dbReference type="EMBL" id="FSRK01000002">
    <property type="protein sequence ID" value="SIO33816.1"/>
    <property type="molecule type" value="Genomic_DNA"/>
</dbReference>
<keyword evidence="3" id="KW-1185">Reference proteome</keyword>
<proteinExistence type="predicted"/>
<name>A0A1N6IP84_9FLAO</name>
<evidence type="ECO:0000256" key="1">
    <source>
        <dbReference type="SAM" id="Phobius"/>
    </source>
</evidence>
<evidence type="ECO:0000313" key="3">
    <source>
        <dbReference type="Proteomes" id="UP000185207"/>
    </source>
</evidence>
<dbReference type="STRING" id="1416779.SAMN05444409_2858"/>
<accession>A0A1N6IP84</accession>
<dbReference type="AlphaFoldDB" id="A0A1N6IP84"/>